<dbReference type="SUPFAM" id="SSF57667">
    <property type="entry name" value="beta-beta-alpha zinc fingers"/>
    <property type="match status" value="2"/>
</dbReference>
<dbReference type="GO" id="GO:0008270">
    <property type="term" value="F:zinc ion binding"/>
    <property type="evidence" value="ECO:0007669"/>
    <property type="project" value="UniProtKB-KW"/>
</dbReference>
<keyword evidence="3" id="KW-0677">Repeat</keyword>
<dbReference type="GeneID" id="110594967"/>
<keyword evidence="2" id="KW-0479">Metal-binding</keyword>
<feature type="domain" description="C2H2-type" evidence="8">
    <location>
        <begin position="92"/>
        <end position="121"/>
    </location>
</feature>
<name>A0A3Q0DSQ3_CARSF</name>
<accession>A0A3Q0DSQ3</accession>
<evidence type="ECO:0000256" key="3">
    <source>
        <dbReference type="ARBA" id="ARBA00022737"/>
    </source>
</evidence>
<evidence type="ECO:0000256" key="1">
    <source>
        <dbReference type="ARBA" id="ARBA00006991"/>
    </source>
</evidence>
<keyword evidence="5" id="KW-0862">Zinc</keyword>
<gene>
    <name evidence="10" type="primary">LOC110594967</name>
</gene>
<keyword evidence="9" id="KW-1185">Reference proteome</keyword>
<organism evidence="9 10">
    <name type="scientific">Carlito syrichta</name>
    <name type="common">Philippine tarsier</name>
    <name type="synonym">Tarsius syrichta</name>
    <dbReference type="NCBI Taxonomy" id="1868482"/>
    <lineage>
        <taxon>Eukaryota</taxon>
        <taxon>Metazoa</taxon>
        <taxon>Chordata</taxon>
        <taxon>Craniata</taxon>
        <taxon>Vertebrata</taxon>
        <taxon>Euteleostomi</taxon>
        <taxon>Mammalia</taxon>
        <taxon>Eutheria</taxon>
        <taxon>Euarchontoglires</taxon>
        <taxon>Primates</taxon>
        <taxon>Haplorrhini</taxon>
        <taxon>Tarsiiformes</taxon>
        <taxon>Tarsiidae</taxon>
        <taxon>Carlito</taxon>
    </lineage>
</organism>
<evidence type="ECO:0000313" key="9">
    <source>
        <dbReference type="Proteomes" id="UP000189704"/>
    </source>
</evidence>
<evidence type="ECO:0000256" key="7">
    <source>
        <dbReference type="PROSITE-ProRule" id="PRU00042"/>
    </source>
</evidence>
<keyword evidence="4 7" id="KW-0863">Zinc-finger</keyword>
<dbReference type="PROSITE" id="PS00028">
    <property type="entry name" value="ZINC_FINGER_C2H2_1"/>
    <property type="match status" value="1"/>
</dbReference>
<dbReference type="InterPro" id="IPR013087">
    <property type="entry name" value="Znf_C2H2_type"/>
</dbReference>
<dbReference type="RefSeq" id="XP_021565030.1">
    <property type="nucleotide sequence ID" value="XM_021709355.1"/>
</dbReference>
<dbReference type="PROSITE" id="PS50157">
    <property type="entry name" value="ZINC_FINGER_C2H2_2"/>
    <property type="match status" value="2"/>
</dbReference>
<dbReference type="InterPro" id="IPR050826">
    <property type="entry name" value="Krueppel_C2H2_ZnFinger"/>
</dbReference>
<evidence type="ECO:0000256" key="4">
    <source>
        <dbReference type="ARBA" id="ARBA00022771"/>
    </source>
</evidence>
<dbReference type="Gene3D" id="3.30.160.60">
    <property type="entry name" value="Classic Zinc Finger"/>
    <property type="match status" value="2"/>
</dbReference>
<proteinExistence type="inferred from homology"/>
<sequence>MRTDTREKYSDLNECGKCCDKATIVEYNKVHMAMTHHKFNESEINFSEKSSLIQSQRTVTEQSALESSKCEDNFSQSSAHMVPQKTQTGREKFCEYNGCTNIFYQKLDLTIHQRTHTEEQFCCSGEYGRCRKSFHQKGHLIWYQRTHSGEKLQYEE</sequence>
<evidence type="ECO:0000256" key="2">
    <source>
        <dbReference type="ARBA" id="ARBA00022723"/>
    </source>
</evidence>
<dbReference type="OrthoDB" id="9622403at2759"/>
<reference evidence="10" key="1">
    <citation type="submission" date="2025-08" db="UniProtKB">
        <authorList>
            <consortium name="RefSeq"/>
        </authorList>
    </citation>
    <scope>IDENTIFICATION</scope>
</reference>
<dbReference type="InterPro" id="IPR036236">
    <property type="entry name" value="Znf_C2H2_sf"/>
</dbReference>
<feature type="domain" description="C2H2-type" evidence="8">
    <location>
        <begin position="121"/>
        <end position="152"/>
    </location>
</feature>
<feature type="non-terminal residue" evidence="10">
    <location>
        <position position="156"/>
    </location>
</feature>
<keyword evidence="6" id="KW-0539">Nucleus</keyword>
<dbReference type="Proteomes" id="UP000189704">
    <property type="component" value="Unplaced"/>
</dbReference>
<evidence type="ECO:0000256" key="5">
    <source>
        <dbReference type="ARBA" id="ARBA00022833"/>
    </source>
</evidence>
<evidence type="ECO:0000259" key="8">
    <source>
        <dbReference type="PROSITE" id="PS50157"/>
    </source>
</evidence>
<dbReference type="KEGG" id="csyr:110594967"/>
<dbReference type="AlphaFoldDB" id="A0A3Q0DSQ3"/>
<evidence type="ECO:0000256" key="6">
    <source>
        <dbReference type="ARBA" id="ARBA00023242"/>
    </source>
</evidence>
<protein>
    <submittedName>
        <fullName evidence="10">Zinc finger protein 658-like</fullName>
    </submittedName>
</protein>
<comment type="similarity">
    <text evidence="1">Belongs to the krueppel C2H2-type zinc-finger protein family.</text>
</comment>
<evidence type="ECO:0000313" key="10">
    <source>
        <dbReference type="RefSeq" id="XP_021565030.1"/>
    </source>
</evidence>
<dbReference type="PANTHER" id="PTHR24377">
    <property type="entry name" value="IP01015P-RELATED"/>
    <property type="match status" value="1"/>
</dbReference>